<proteinExistence type="predicted"/>
<gene>
    <name evidence="2" type="ORF">VTK73DRAFT_7295</name>
</gene>
<organism evidence="2 3">
    <name type="scientific">Phialemonium thermophilum</name>
    <dbReference type="NCBI Taxonomy" id="223376"/>
    <lineage>
        <taxon>Eukaryota</taxon>
        <taxon>Fungi</taxon>
        <taxon>Dikarya</taxon>
        <taxon>Ascomycota</taxon>
        <taxon>Pezizomycotina</taxon>
        <taxon>Sordariomycetes</taxon>
        <taxon>Sordariomycetidae</taxon>
        <taxon>Cephalothecales</taxon>
        <taxon>Cephalothecaceae</taxon>
        <taxon>Phialemonium</taxon>
    </lineage>
</organism>
<accession>A0ABR3WFI7</accession>
<feature type="region of interest" description="Disordered" evidence="1">
    <location>
        <begin position="24"/>
        <end position="175"/>
    </location>
</feature>
<feature type="compositionally biased region" description="Gly residues" evidence="1">
    <location>
        <begin position="88"/>
        <end position="101"/>
    </location>
</feature>
<feature type="compositionally biased region" description="Basic and acidic residues" evidence="1">
    <location>
        <begin position="160"/>
        <end position="169"/>
    </location>
</feature>
<comment type="caution">
    <text evidence="2">The sequence shown here is derived from an EMBL/GenBank/DDBJ whole genome shotgun (WGS) entry which is preliminary data.</text>
</comment>
<evidence type="ECO:0000313" key="3">
    <source>
        <dbReference type="Proteomes" id="UP001586593"/>
    </source>
</evidence>
<evidence type="ECO:0000256" key="1">
    <source>
        <dbReference type="SAM" id="MobiDB-lite"/>
    </source>
</evidence>
<feature type="compositionally biased region" description="Gly residues" evidence="1">
    <location>
        <begin position="59"/>
        <end position="81"/>
    </location>
</feature>
<dbReference type="Proteomes" id="UP001586593">
    <property type="component" value="Unassembled WGS sequence"/>
</dbReference>
<sequence>MPFDKATQHSLGLFHGLPSWWKKHQAELARQQQQDEEEAAADNGGGSAKSDLPVVISRVGGGGGGGGGSQDGVSGSGGGHLGVRDRGLGGAGRPASGGGNAGPAWRRAGQTQTPPVAQFSSPFGPIGPPSSRRSMADQGVNRATRGIADMNPFSMLGQVDEGRENRQYDEDLVLP</sequence>
<feature type="compositionally biased region" description="Low complexity" evidence="1">
    <location>
        <begin position="119"/>
        <end position="133"/>
    </location>
</feature>
<reference evidence="2 3" key="1">
    <citation type="journal article" date="2024" name="Commun. Biol.">
        <title>Comparative genomic analysis of thermophilic fungi reveals convergent evolutionary adaptations and gene losses.</title>
        <authorList>
            <person name="Steindorff A.S."/>
            <person name="Aguilar-Pontes M.V."/>
            <person name="Robinson A.J."/>
            <person name="Andreopoulos B."/>
            <person name="LaButti K."/>
            <person name="Kuo A."/>
            <person name="Mondo S."/>
            <person name="Riley R."/>
            <person name="Otillar R."/>
            <person name="Haridas S."/>
            <person name="Lipzen A."/>
            <person name="Grimwood J."/>
            <person name="Schmutz J."/>
            <person name="Clum A."/>
            <person name="Reid I.D."/>
            <person name="Moisan M.C."/>
            <person name="Butler G."/>
            <person name="Nguyen T.T.M."/>
            <person name="Dewar K."/>
            <person name="Conant G."/>
            <person name="Drula E."/>
            <person name="Henrissat B."/>
            <person name="Hansel C."/>
            <person name="Singer S."/>
            <person name="Hutchinson M.I."/>
            <person name="de Vries R.P."/>
            <person name="Natvig D.O."/>
            <person name="Powell A.J."/>
            <person name="Tsang A."/>
            <person name="Grigoriev I.V."/>
        </authorList>
    </citation>
    <scope>NUCLEOTIDE SEQUENCE [LARGE SCALE GENOMIC DNA]</scope>
    <source>
        <strain evidence="2 3">ATCC 24622</strain>
    </source>
</reference>
<protein>
    <submittedName>
        <fullName evidence="2">Uncharacterized protein</fullName>
    </submittedName>
</protein>
<dbReference type="EMBL" id="JAZHXJ010000456">
    <property type="protein sequence ID" value="KAL1860482.1"/>
    <property type="molecule type" value="Genomic_DNA"/>
</dbReference>
<evidence type="ECO:0000313" key="2">
    <source>
        <dbReference type="EMBL" id="KAL1860482.1"/>
    </source>
</evidence>
<keyword evidence="3" id="KW-1185">Reference proteome</keyword>
<name>A0ABR3WFI7_9PEZI</name>